<comment type="caution">
    <text evidence="1">The sequence shown here is derived from an EMBL/GenBank/DDBJ whole genome shotgun (WGS) entry which is preliminary data.</text>
</comment>
<dbReference type="AlphaFoldDB" id="A0A0F9HHB5"/>
<protein>
    <submittedName>
        <fullName evidence="1">Uncharacterized protein</fullName>
    </submittedName>
</protein>
<sequence length="95" mass="10882">MTPRVNKHVMRFMLDISKARFSRGSKVGKVYKKENITLLPAVLGQHDKDFDLDEERISEKTLKIIKEIPRKGWDSTLPIGFDLKYLPPGATLTVI</sequence>
<evidence type="ECO:0000313" key="1">
    <source>
        <dbReference type="EMBL" id="KKM14831.1"/>
    </source>
</evidence>
<gene>
    <name evidence="1" type="ORF">LCGC14_1702240</name>
</gene>
<name>A0A0F9HHB5_9ZZZZ</name>
<proteinExistence type="predicted"/>
<dbReference type="EMBL" id="LAZR01015057">
    <property type="protein sequence ID" value="KKM14831.1"/>
    <property type="molecule type" value="Genomic_DNA"/>
</dbReference>
<reference evidence="1" key="1">
    <citation type="journal article" date="2015" name="Nature">
        <title>Complex archaea that bridge the gap between prokaryotes and eukaryotes.</title>
        <authorList>
            <person name="Spang A."/>
            <person name="Saw J.H."/>
            <person name="Jorgensen S.L."/>
            <person name="Zaremba-Niedzwiedzka K."/>
            <person name="Martijn J."/>
            <person name="Lind A.E."/>
            <person name="van Eijk R."/>
            <person name="Schleper C."/>
            <person name="Guy L."/>
            <person name="Ettema T.J."/>
        </authorList>
    </citation>
    <scope>NUCLEOTIDE SEQUENCE</scope>
</reference>
<accession>A0A0F9HHB5</accession>
<feature type="non-terminal residue" evidence="1">
    <location>
        <position position="95"/>
    </location>
</feature>
<organism evidence="1">
    <name type="scientific">marine sediment metagenome</name>
    <dbReference type="NCBI Taxonomy" id="412755"/>
    <lineage>
        <taxon>unclassified sequences</taxon>
        <taxon>metagenomes</taxon>
        <taxon>ecological metagenomes</taxon>
    </lineage>
</organism>